<dbReference type="OrthoDB" id="9814782at2"/>
<accession>A0A1Y5SQW1</accession>
<protein>
    <submittedName>
        <fullName evidence="1">Sarcosine oxidase, gamma subunit family</fullName>
    </submittedName>
</protein>
<dbReference type="Gene3D" id="3.30.70.1520">
    <property type="entry name" value="Heterotetrameric sarcosine oxidase"/>
    <property type="match status" value="1"/>
</dbReference>
<evidence type="ECO:0000313" key="1">
    <source>
        <dbReference type="EMBL" id="SLN45879.1"/>
    </source>
</evidence>
<dbReference type="Gene3D" id="3.30.1360.120">
    <property type="entry name" value="Probable tRNA modification gtpase trme, domain 1"/>
    <property type="match status" value="1"/>
</dbReference>
<dbReference type="Proteomes" id="UP000193077">
    <property type="component" value="Unassembled WGS sequence"/>
</dbReference>
<dbReference type="SUPFAM" id="SSF103025">
    <property type="entry name" value="Folate-binding domain"/>
    <property type="match status" value="1"/>
</dbReference>
<evidence type="ECO:0000313" key="2">
    <source>
        <dbReference type="Proteomes" id="UP000193077"/>
    </source>
</evidence>
<keyword evidence="2" id="KW-1185">Reference proteome</keyword>
<dbReference type="InterPro" id="IPR027266">
    <property type="entry name" value="TrmE/GcvT-like"/>
</dbReference>
<organism evidence="1 2">
    <name type="scientific">Falsiruegeria litorea R37</name>
    <dbReference type="NCBI Taxonomy" id="1200284"/>
    <lineage>
        <taxon>Bacteria</taxon>
        <taxon>Pseudomonadati</taxon>
        <taxon>Pseudomonadota</taxon>
        <taxon>Alphaproteobacteria</taxon>
        <taxon>Rhodobacterales</taxon>
        <taxon>Roseobacteraceae</taxon>
        <taxon>Falsiruegeria</taxon>
    </lineage>
</organism>
<sequence length="188" mass="19828">MSDPVSALNHVSYVGIARVEETGLQGMITLRGDLSSASLGKAIKAATGQDVPDVRRVAVDGDSGACWMSPDELLLLVPYAEVEAKLAALNEALKGEHALAVNVSDARAVFKVSDGPAREVMAKLAPVDLSPGAFEPGEIRRTRLAQVAGAIWMEEDGAFRVICFRSTADYVFKLLSVAAQPGSEVGVF</sequence>
<proteinExistence type="predicted"/>
<reference evidence="1 2" key="1">
    <citation type="submission" date="2017-03" db="EMBL/GenBank/DDBJ databases">
        <authorList>
            <person name="Afonso C.L."/>
            <person name="Miller P.J."/>
            <person name="Scott M.A."/>
            <person name="Spackman E."/>
            <person name="Goraichik I."/>
            <person name="Dimitrov K.M."/>
            <person name="Suarez D.L."/>
            <person name="Swayne D.E."/>
        </authorList>
    </citation>
    <scope>NUCLEOTIDE SEQUENCE [LARGE SCALE GENOMIC DNA]</scope>
    <source>
        <strain evidence="1 2">CECT 7639</strain>
    </source>
</reference>
<dbReference type="Pfam" id="PF04268">
    <property type="entry name" value="SoxG"/>
    <property type="match status" value="1"/>
</dbReference>
<dbReference type="InterPro" id="IPR007375">
    <property type="entry name" value="SoxG"/>
</dbReference>
<gene>
    <name evidence="1" type="ORF">TRL7639_02491</name>
</gene>
<dbReference type="EMBL" id="FWFO01000001">
    <property type="protein sequence ID" value="SLN45879.1"/>
    <property type="molecule type" value="Genomic_DNA"/>
</dbReference>
<dbReference type="AlphaFoldDB" id="A0A1Y5SQW1"/>
<name>A0A1Y5SQW1_9RHOB</name>
<dbReference type="RefSeq" id="WP_085795954.1">
    <property type="nucleotide sequence ID" value="NZ_FWFO01000001.1"/>
</dbReference>